<keyword evidence="3" id="KW-0804">Transcription</keyword>
<feature type="compositionally biased region" description="Polar residues" evidence="5">
    <location>
        <begin position="136"/>
        <end position="152"/>
    </location>
</feature>
<evidence type="ECO:0000256" key="3">
    <source>
        <dbReference type="ARBA" id="ARBA00023163"/>
    </source>
</evidence>
<dbReference type="SMART" id="SM00066">
    <property type="entry name" value="GAL4"/>
    <property type="match status" value="1"/>
</dbReference>
<proteinExistence type="predicted"/>
<feature type="region of interest" description="Disordered" evidence="5">
    <location>
        <begin position="128"/>
        <end position="159"/>
    </location>
</feature>
<dbReference type="Gene3D" id="4.10.240.10">
    <property type="entry name" value="Zn(2)-C6 fungal-type DNA-binding domain"/>
    <property type="match status" value="1"/>
</dbReference>
<name>A0A060SIS3_PYCCI</name>
<dbReference type="PROSITE" id="PS50048">
    <property type="entry name" value="ZN2_CY6_FUNGAL_2"/>
    <property type="match status" value="1"/>
</dbReference>
<feature type="domain" description="Zn(2)-C6 fungal-type" evidence="6">
    <location>
        <begin position="34"/>
        <end position="64"/>
    </location>
</feature>
<dbReference type="PROSITE" id="PS00463">
    <property type="entry name" value="ZN2_CY6_FUNGAL_1"/>
    <property type="match status" value="1"/>
</dbReference>
<protein>
    <recommendedName>
        <fullName evidence="6">Zn(2)-C6 fungal-type domain-containing protein</fullName>
    </recommendedName>
</protein>
<dbReference type="Proteomes" id="UP000029665">
    <property type="component" value="Unassembled WGS sequence"/>
</dbReference>
<feature type="compositionally biased region" description="Low complexity" evidence="5">
    <location>
        <begin position="74"/>
        <end position="85"/>
    </location>
</feature>
<evidence type="ECO:0000256" key="5">
    <source>
        <dbReference type="SAM" id="MobiDB-lite"/>
    </source>
</evidence>
<sequence>MSSNGRSSSAGGQPPSFDPSLLNPIVRTKRTPMACVECRRRQVKCSGTSPRCDRCQKKGIECTYMSLSEQRAVTSTGGSISRSGTPQGARGGVSVHAHRQHHGRSHSQPAHLTQEAQGYSAGAAYAAPQGWREPGTGQSPSTGHHGQLTQPGYPNAQMGYPQNYAQQVALIQSQGAAASPGGTEMYGQGYAGQQAYVSGTTYDAFGHVVPTADPRYAYQVMQMEGVLPGDPQT</sequence>
<dbReference type="InterPro" id="IPR050675">
    <property type="entry name" value="OAF3"/>
</dbReference>
<accession>A0A060SIS3</accession>
<feature type="compositionally biased region" description="Polar residues" evidence="5">
    <location>
        <begin position="1"/>
        <end position="11"/>
    </location>
</feature>
<keyword evidence="4" id="KW-0539">Nucleus</keyword>
<keyword evidence="1" id="KW-0805">Transcription regulation</keyword>
<dbReference type="SUPFAM" id="SSF57701">
    <property type="entry name" value="Zn2/Cys6 DNA-binding domain"/>
    <property type="match status" value="1"/>
</dbReference>
<dbReference type="AlphaFoldDB" id="A0A060SIS3"/>
<evidence type="ECO:0000256" key="4">
    <source>
        <dbReference type="ARBA" id="ARBA00023242"/>
    </source>
</evidence>
<evidence type="ECO:0000256" key="2">
    <source>
        <dbReference type="ARBA" id="ARBA00023125"/>
    </source>
</evidence>
<gene>
    <name evidence="7" type="ORF">BN946_scf185043.g156</name>
</gene>
<dbReference type="CDD" id="cd00067">
    <property type="entry name" value="GAL4"/>
    <property type="match status" value="1"/>
</dbReference>
<dbReference type="PANTHER" id="PTHR31069">
    <property type="entry name" value="OLEATE-ACTIVATED TRANSCRIPTION FACTOR 1-RELATED"/>
    <property type="match status" value="1"/>
</dbReference>
<evidence type="ECO:0000259" key="6">
    <source>
        <dbReference type="PROSITE" id="PS50048"/>
    </source>
</evidence>
<dbReference type="InterPro" id="IPR001138">
    <property type="entry name" value="Zn2Cys6_DnaBD"/>
</dbReference>
<evidence type="ECO:0000313" key="7">
    <source>
        <dbReference type="EMBL" id="CDO74106.1"/>
    </source>
</evidence>
<comment type="caution">
    <text evidence="7">The sequence shown here is derived from an EMBL/GenBank/DDBJ whole genome shotgun (WGS) entry which is preliminary data.</text>
</comment>
<dbReference type="Pfam" id="PF00172">
    <property type="entry name" value="Zn_clus"/>
    <property type="match status" value="1"/>
</dbReference>
<dbReference type="EMBL" id="CCBP010000125">
    <property type="protein sequence ID" value="CDO74106.1"/>
    <property type="molecule type" value="Genomic_DNA"/>
</dbReference>
<dbReference type="HOGENOM" id="CLU_1190405_0_0_1"/>
<dbReference type="OrthoDB" id="2260578at2759"/>
<keyword evidence="2" id="KW-0238">DNA-binding</keyword>
<feature type="compositionally biased region" description="Basic residues" evidence="5">
    <location>
        <begin position="96"/>
        <end position="105"/>
    </location>
</feature>
<feature type="region of interest" description="Disordered" evidence="5">
    <location>
        <begin position="1"/>
        <end position="25"/>
    </location>
</feature>
<organism evidence="7 8">
    <name type="scientific">Pycnoporus cinnabarinus</name>
    <name type="common">Cinnabar-red polypore</name>
    <name type="synonym">Trametes cinnabarina</name>
    <dbReference type="NCBI Taxonomy" id="5643"/>
    <lineage>
        <taxon>Eukaryota</taxon>
        <taxon>Fungi</taxon>
        <taxon>Dikarya</taxon>
        <taxon>Basidiomycota</taxon>
        <taxon>Agaricomycotina</taxon>
        <taxon>Agaricomycetes</taxon>
        <taxon>Polyporales</taxon>
        <taxon>Polyporaceae</taxon>
        <taxon>Trametes</taxon>
    </lineage>
</organism>
<dbReference type="GO" id="GO:0008270">
    <property type="term" value="F:zinc ion binding"/>
    <property type="evidence" value="ECO:0007669"/>
    <property type="project" value="InterPro"/>
</dbReference>
<feature type="region of interest" description="Disordered" evidence="5">
    <location>
        <begin position="73"/>
        <end position="111"/>
    </location>
</feature>
<evidence type="ECO:0000313" key="8">
    <source>
        <dbReference type="Proteomes" id="UP000029665"/>
    </source>
</evidence>
<dbReference type="GO" id="GO:0003677">
    <property type="term" value="F:DNA binding"/>
    <property type="evidence" value="ECO:0007669"/>
    <property type="project" value="UniProtKB-KW"/>
</dbReference>
<dbReference type="GO" id="GO:0000981">
    <property type="term" value="F:DNA-binding transcription factor activity, RNA polymerase II-specific"/>
    <property type="evidence" value="ECO:0007669"/>
    <property type="project" value="InterPro"/>
</dbReference>
<dbReference type="OMA" id="PTYAYQA"/>
<dbReference type="InterPro" id="IPR036864">
    <property type="entry name" value="Zn2-C6_fun-type_DNA-bd_sf"/>
</dbReference>
<evidence type="ECO:0000256" key="1">
    <source>
        <dbReference type="ARBA" id="ARBA00023015"/>
    </source>
</evidence>
<reference evidence="7" key="1">
    <citation type="submission" date="2014-01" db="EMBL/GenBank/DDBJ databases">
        <title>The genome of the white-rot fungus Pycnoporus cinnabarinus: a basidiomycete model with a versatile arsenal for lignocellulosic biomass breakdown.</title>
        <authorList>
            <person name="Levasseur A."/>
            <person name="Lomascolo A."/>
            <person name="Ruiz-Duenas F.J."/>
            <person name="Uzan E."/>
            <person name="Piumi F."/>
            <person name="Kues U."/>
            <person name="Ram A.F.J."/>
            <person name="Murat C."/>
            <person name="Haon M."/>
            <person name="Benoit I."/>
            <person name="Arfi Y."/>
            <person name="Chevret D."/>
            <person name="Drula E."/>
            <person name="Kwon M.J."/>
            <person name="Gouret P."/>
            <person name="Lesage-Meessen L."/>
            <person name="Lombard V."/>
            <person name="Mariette J."/>
            <person name="Noirot C."/>
            <person name="Park J."/>
            <person name="Patyshakuliyeva A."/>
            <person name="Wieneger R.A.B."/>
            <person name="Wosten H.A.B."/>
            <person name="Martin F."/>
            <person name="Coutinho P.M."/>
            <person name="de Vries R."/>
            <person name="Martinez A.T."/>
            <person name="Klopp C."/>
            <person name="Pontarotti P."/>
            <person name="Henrissat B."/>
            <person name="Record E."/>
        </authorList>
    </citation>
    <scope>NUCLEOTIDE SEQUENCE [LARGE SCALE GENOMIC DNA]</scope>
    <source>
        <strain evidence="7">BRFM137</strain>
    </source>
</reference>
<dbReference type="PANTHER" id="PTHR31069:SF32">
    <property type="entry name" value="ARGININE METABOLISM REGULATION PROTEIN II"/>
    <property type="match status" value="1"/>
</dbReference>
<keyword evidence="8" id="KW-1185">Reference proteome</keyword>